<dbReference type="NCBIfam" id="NF033559">
    <property type="entry name" value="transpos_IS1634"/>
    <property type="match status" value="1"/>
</dbReference>
<dbReference type="GO" id="GO:0006313">
    <property type="term" value="P:DNA transposition"/>
    <property type="evidence" value="ECO:0007669"/>
    <property type="project" value="InterPro"/>
</dbReference>
<accession>G0IXI0</accession>
<dbReference type="InterPro" id="IPR047654">
    <property type="entry name" value="IS1634_transpos"/>
</dbReference>
<dbReference type="PANTHER" id="PTHR34614:SF2">
    <property type="entry name" value="TRANSPOSASE IS4-LIKE DOMAIN-CONTAINING PROTEIN"/>
    <property type="match status" value="1"/>
</dbReference>
<evidence type="ECO:0000313" key="3">
    <source>
        <dbReference type="Proteomes" id="UP000001635"/>
    </source>
</evidence>
<dbReference type="RefSeq" id="WP_014021456.1">
    <property type="nucleotide sequence ID" value="NC_015914.1"/>
</dbReference>
<dbReference type="InterPro" id="IPR012337">
    <property type="entry name" value="RNaseH-like_sf"/>
</dbReference>
<dbReference type="HOGENOM" id="CLU_022426_1_1_10"/>
<dbReference type="GO" id="GO:0004803">
    <property type="term" value="F:transposase activity"/>
    <property type="evidence" value="ECO:0007669"/>
    <property type="project" value="InterPro"/>
</dbReference>
<dbReference type="InterPro" id="IPR002559">
    <property type="entry name" value="Transposase_11"/>
</dbReference>
<dbReference type="Pfam" id="PF01609">
    <property type="entry name" value="DDE_Tnp_1"/>
    <property type="match status" value="1"/>
</dbReference>
<evidence type="ECO:0000313" key="2">
    <source>
        <dbReference type="EMBL" id="AEL27169.1"/>
    </source>
</evidence>
<sequence>MFVRRKRNASGSFSVQIIRKVGRINKVVKTLGSSSDERELDTLERQARLEIDRLQGQATIFSREKDESLTSMLSTISNNEIELVGPDKILGHVYESIGYERIGIDELFKELVISRLVYPGSKLKTIDYLARYKNKEISVYSIYRYMDKIHKEFKEKVEEITFEHFKDVLGGRIGVVFYDMTTLYFETPDEDDLRKIGYSKDGKHQHPQIKLGLLVGPEGYPLGYDIFEGNIYEGYTLIPFLESIEKKFLIGKPIVIADAGLLSNSNIQALIDHGYKFVLGGKIRNENREIKEAIQQLEIAEDKPREVNKGGNRLIISFSKKRQKKDEYNRKKGLEKLEKKVKNGKLDKNSINNRGYNKYLKLESEVKVAIDYRKYEMDAKWDGLKGYLTNTDMNPNEVIGAYGDLWQIEKAFRISKTDIRVRPIYHRIPKRIRTHICICFVSYAVFKELERLLKIKKVAFSANRAVELTKNMYQIRVFLPESKTYTTVPLKPTDEQQELISAIMKI</sequence>
<evidence type="ECO:0000259" key="1">
    <source>
        <dbReference type="Pfam" id="PF01609"/>
    </source>
</evidence>
<dbReference type="Proteomes" id="UP000001635">
    <property type="component" value="Chromosome"/>
</dbReference>
<gene>
    <name evidence="2" type="ordered locus">Cycma_3448</name>
</gene>
<reference evidence="3" key="1">
    <citation type="submission" date="2011-07" db="EMBL/GenBank/DDBJ databases">
        <title>The complete genome of Cyclobacterium marinum DSM 745.</title>
        <authorList>
            <person name="Lucas S."/>
            <person name="Han J."/>
            <person name="Lapidus A."/>
            <person name="Bruce D."/>
            <person name="Goodwin L."/>
            <person name="Pitluck S."/>
            <person name="Peters L."/>
            <person name="Kyrpides N."/>
            <person name="Mavromatis K."/>
            <person name="Ivanova N."/>
            <person name="Ovchinnikova G."/>
            <person name="Chertkov O."/>
            <person name="Detter J.C."/>
            <person name="Tapia R."/>
            <person name="Han C."/>
            <person name="Land M."/>
            <person name="Hauser L."/>
            <person name="Markowitz V."/>
            <person name="Cheng J.-F."/>
            <person name="Hugenholtz P."/>
            <person name="Woyke T."/>
            <person name="Wu D."/>
            <person name="Tindall B."/>
            <person name="Schuetze A."/>
            <person name="Brambilla E."/>
            <person name="Klenk H.-P."/>
            <person name="Eisen J.A."/>
        </authorList>
    </citation>
    <scope>NUCLEOTIDE SEQUENCE [LARGE SCALE GENOMIC DNA]</scope>
    <source>
        <strain evidence="3">ATCC 25205 / DSM 745 / LMG 13164 / NCIMB 1802</strain>
    </source>
</reference>
<dbReference type="KEGG" id="cmr:Cycma_3448"/>
<dbReference type="SUPFAM" id="SSF53098">
    <property type="entry name" value="Ribonuclease H-like"/>
    <property type="match status" value="1"/>
</dbReference>
<dbReference type="eggNOG" id="COG5421">
    <property type="taxonomic scope" value="Bacteria"/>
</dbReference>
<feature type="domain" description="Transposase IS4-like" evidence="1">
    <location>
        <begin position="174"/>
        <end position="443"/>
    </location>
</feature>
<dbReference type="GO" id="GO:0003677">
    <property type="term" value="F:DNA binding"/>
    <property type="evidence" value="ECO:0007669"/>
    <property type="project" value="InterPro"/>
</dbReference>
<dbReference type="STRING" id="880070.Cycma_3448"/>
<dbReference type="PANTHER" id="PTHR34614">
    <property type="match status" value="1"/>
</dbReference>
<dbReference type="AlphaFoldDB" id="G0IXI0"/>
<proteinExistence type="predicted"/>
<protein>
    <submittedName>
        <fullName evidence="2">Transposase IS4 family protein</fullName>
    </submittedName>
</protein>
<dbReference type="EMBL" id="CP002955">
    <property type="protein sequence ID" value="AEL27169.1"/>
    <property type="molecule type" value="Genomic_DNA"/>
</dbReference>
<dbReference type="OrthoDB" id="740398at2"/>
<name>G0IXI0_CYCMS</name>
<keyword evidence="3" id="KW-1185">Reference proteome</keyword>
<organism evidence="2 3">
    <name type="scientific">Cyclobacterium marinum (strain ATCC 25205 / DSM 745 / LMG 13164 / NCIMB 1802)</name>
    <name type="common">Flectobacillus marinus</name>
    <dbReference type="NCBI Taxonomy" id="880070"/>
    <lineage>
        <taxon>Bacteria</taxon>
        <taxon>Pseudomonadati</taxon>
        <taxon>Bacteroidota</taxon>
        <taxon>Cytophagia</taxon>
        <taxon>Cytophagales</taxon>
        <taxon>Cyclobacteriaceae</taxon>
        <taxon>Cyclobacterium</taxon>
    </lineage>
</organism>